<dbReference type="KEGG" id="aak:AA2016_1106"/>
<protein>
    <submittedName>
        <fullName evidence="1">Uncharacterized protein</fullName>
    </submittedName>
</protein>
<evidence type="ECO:0000313" key="4">
    <source>
        <dbReference type="Proteomes" id="UP000577697"/>
    </source>
</evidence>
<dbReference type="Proteomes" id="UP000075755">
    <property type="component" value="Chromosome"/>
</dbReference>
<sequence>MFRKLILAAGRGLFDALPCGAPQEDLRADIAQLTENKPHHRLTHFAQ</sequence>
<keyword evidence="4" id="KW-1185">Reference proteome</keyword>
<dbReference type="EMBL" id="CP015005">
    <property type="protein sequence ID" value="AMS40044.1"/>
    <property type="molecule type" value="Genomic_DNA"/>
</dbReference>
<evidence type="ECO:0000313" key="1">
    <source>
        <dbReference type="EMBL" id="AMS40044.1"/>
    </source>
</evidence>
<name>A0AAC8YL04_AMIAI</name>
<evidence type="ECO:0000313" key="3">
    <source>
        <dbReference type="Proteomes" id="UP000075755"/>
    </source>
</evidence>
<dbReference type="RefSeq" id="WP_157096981.1">
    <property type="nucleotide sequence ID" value="NZ_CP015005.1"/>
</dbReference>
<proteinExistence type="predicted"/>
<dbReference type="EMBL" id="JACICB010000028">
    <property type="protein sequence ID" value="MBB3709335.1"/>
    <property type="molecule type" value="Genomic_DNA"/>
</dbReference>
<evidence type="ECO:0000313" key="2">
    <source>
        <dbReference type="EMBL" id="MBB3709335.1"/>
    </source>
</evidence>
<organism evidence="1 3">
    <name type="scientific">Aminobacter aminovorans</name>
    <name type="common">Chelatobacter heintzii</name>
    <dbReference type="NCBI Taxonomy" id="83263"/>
    <lineage>
        <taxon>Bacteria</taxon>
        <taxon>Pseudomonadati</taxon>
        <taxon>Pseudomonadota</taxon>
        <taxon>Alphaproteobacteria</taxon>
        <taxon>Hyphomicrobiales</taxon>
        <taxon>Phyllobacteriaceae</taxon>
        <taxon>Aminobacter</taxon>
    </lineage>
</organism>
<reference evidence="2 4" key="2">
    <citation type="submission" date="2020-08" db="EMBL/GenBank/DDBJ databases">
        <title>Genomic Encyclopedia of Type Strains, Phase IV (KMG-IV): sequencing the most valuable type-strain genomes for metagenomic binning, comparative biology and taxonomic classification.</title>
        <authorList>
            <person name="Goeker M."/>
        </authorList>
    </citation>
    <scope>NUCLEOTIDE SEQUENCE [LARGE SCALE GENOMIC DNA]</scope>
    <source>
        <strain evidence="2 4">DSM 10368</strain>
    </source>
</reference>
<dbReference type="Proteomes" id="UP000577697">
    <property type="component" value="Unassembled WGS sequence"/>
</dbReference>
<dbReference type="AlphaFoldDB" id="A0AAC8YL04"/>
<accession>A0AAC8YL04</accession>
<reference evidence="1 3" key="1">
    <citation type="submission" date="2016-03" db="EMBL/GenBank/DDBJ databases">
        <title>Complete genome of Aminobacter aminovorans KCTC 2477.</title>
        <authorList>
            <person name="Kim K.M."/>
        </authorList>
    </citation>
    <scope>NUCLEOTIDE SEQUENCE [LARGE SCALE GENOMIC DNA]</scope>
    <source>
        <strain evidence="1 3">KCTC 2477</strain>
    </source>
</reference>
<gene>
    <name evidence="1" type="ORF">AA2016_1106</name>
    <name evidence="2" type="ORF">FHS67_005686</name>
</gene>